<dbReference type="InterPro" id="IPR002293">
    <property type="entry name" value="AA/rel_permease1"/>
</dbReference>
<evidence type="ECO:0000256" key="6">
    <source>
        <dbReference type="SAM" id="Phobius"/>
    </source>
</evidence>
<sequence length="493" mass="51963">MTVSNSVPDGRLARNQLGAPGVVFVVLAAVAPMTVAIVVAPLAVALGNGGGVVFAFAAVAAILLLFAVGYAQMSRELVNAGGFYAFVVKGLGKPGGLVAGFIATMGYNFFVAGAIGTAGFFTSLVLGELFGLNVHWFVCGLAVMLIAFLLARSGIDLSAKVLGAALVLEVLLLAVFSVSVLVRTGFSIEVFSTDVVFGGSLAIALLLAGTAFLGFEATSLFSEEARDPLRTIPRATYAAIIIIGLIHAITVWALVSAVGVQQAQETGLEHLEAGDLMFVTIDEYLGGALLSVAMVLLVVSLFAAQLAFHNVAGRYLFSLGRARILPHALSRTRRNGVPQNGLAVNAAFAIVVAGIFAVAGLDAITTLVPVMIGFGTLCIVVLQMLASLSVVVHFRRAADRRWWKTFVAPGLGFLGLFWISLMAVLNFPLLAGSEERYVAVLPWLLVLALVGGLLYAAYLRSRRPEVYERLESDLERFDITAEDVAQEEERTGA</sequence>
<feature type="transmembrane region" description="Helical" evidence="6">
    <location>
        <begin position="163"/>
        <end position="183"/>
    </location>
</feature>
<dbReference type="PANTHER" id="PTHR42770">
    <property type="entry name" value="AMINO ACID TRANSPORTER-RELATED"/>
    <property type="match status" value="1"/>
</dbReference>
<dbReference type="Proteomes" id="UP001500622">
    <property type="component" value="Unassembled WGS sequence"/>
</dbReference>
<feature type="transmembrane region" description="Helical" evidence="6">
    <location>
        <begin position="437"/>
        <end position="459"/>
    </location>
</feature>
<feature type="transmembrane region" description="Helical" evidence="6">
    <location>
        <begin position="367"/>
        <end position="394"/>
    </location>
</feature>
<feature type="transmembrane region" description="Helical" evidence="6">
    <location>
        <begin position="21"/>
        <end position="46"/>
    </location>
</feature>
<dbReference type="PANTHER" id="PTHR42770:SF16">
    <property type="entry name" value="AMINO ACID PERMEASE"/>
    <property type="match status" value="1"/>
</dbReference>
<keyword evidence="4 6" id="KW-1133">Transmembrane helix</keyword>
<feature type="transmembrane region" description="Helical" evidence="6">
    <location>
        <begin position="341"/>
        <end position="361"/>
    </location>
</feature>
<proteinExistence type="predicted"/>
<evidence type="ECO:0000313" key="7">
    <source>
        <dbReference type="EMBL" id="GAA4430980.1"/>
    </source>
</evidence>
<organism evidence="7 8">
    <name type="scientific">Georgenia halophila</name>
    <dbReference type="NCBI Taxonomy" id="620889"/>
    <lineage>
        <taxon>Bacteria</taxon>
        <taxon>Bacillati</taxon>
        <taxon>Actinomycetota</taxon>
        <taxon>Actinomycetes</taxon>
        <taxon>Micrococcales</taxon>
        <taxon>Bogoriellaceae</taxon>
        <taxon>Georgenia</taxon>
    </lineage>
</organism>
<evidence type="ECO:0000256" key="3">
    <source>
        <dbReference type="ARBA" id="ARBA00022692"/>
    </source>
</evidence>
<dbReference type="Gene3D" id="1.20.1740.10">
    <property type="entry name" value="Amino acid/polyamine transporter I"/>
    <property type="match status" value="1"/>
</dbReference>
<feature type="transmembrane region" description="Helical" evidence="6">
    <location>
        <begin position="52"/>
        <end position="71"/>
    </location>
</feature>
<feature type="transmembrane region" description="Helical" evidence="6">
    <location>
        <begin position="97"/>
        <end position="121"/>
    </location>
</feature>
<feature type="transmembrane region" description="Helical" evidence="6">
    <location>
        <begin position="406"/>
        <end position="431"/>
    </location>
</feature>
<name>A0ABP8LME7_9MICO</name>
<dbReference type="RefSeq" id="WP_345217914.1">
    <property type="nucleotide sequence ID" value="NZ_BAABGN010000013.1"/>
</dbReference>
<feature type="transmembrane region" description="Helical" evidence="6">
    <location>
        <begin position="195"/>
        <end position="215"/>
    </location>
</feature>
<evidence type="ECO:0000256" key="5">
    <source>
        <dbReference type="ARBA" id="ARBA00023136"/>
    </source>
</evidence>
<feature type="transmembrane region" description="Helical" evidence="6">
    <location>
        <begin position="235"/>
        <end position="255"/>
    </location>
</feature>
<dbReference type="PIRSF" id="PIRSF006060">
    <property type="entry name" value="AA_transporter"/>
    <property type="match status" value="1"/>
</dbReference>
<evidence type="ECO:0000256" key="1">
    <source>
        <dbReference type="ARBA" id="ARBA00004651"/>
    </source>
</evidence>
<evidence type="ECO:0000256" key="4">
    <source>
        <dbReference type="ARBA" id="ARBA00022989"/>
    </source>
</evidence>
<feature type="transmembrane region" description="Helical" evidence="6">
    <location>
        <begin position="133"/>
        <end position="151"/>
    </location>
</feature>
<evidence type="ECO:0000313" key="8">
    <source>
        <dbReference type="Proteomes" id="UP001500622"/>
    </source>
</evidence>
<keyword evidence="2" id="KW-1003">Cell membrane</keyword>
<dbReference type="EMBL" id="BAABGN010000013">
    <property type="protein sequence ID" value="GAA4430980.1"/>
    <property type="molecule type" value="Genomic_DNA"/>
</dbReference>
<accession>A0ABP8LME7</accession>
<feature type="transmembrane region" description="Helical" evidence="6">
    <location>
        <begin position="284"/>
        <end position="308"/>
    </location>
</feature>
<evidence type="ECO:0000256" key="2">
    <source>
        <dbReference type="ARBA" id="ARBA00022475"/>
    </source>
</evidence>
<reference evidence="8" key="1">
    <citation type="journal article" date="2019" name="Int. J. Syst. Evol. Microbiol.">
        <title>The Global Catalogue of Microorganisms (GCM) 10K type strain sequencing project: providing services to taxonomists for standard genome sequencing and annotation.</title>
        <authorList>
            <consortium name="The Broad Institute Genomics Platform"/>
            <consortium name="The Broad Institute Genome Sequencing Center for Infectious Disease"/>
            <person name="Wu L."/>
            <person name="Ma J."/>
        </authorList>
    </citation>
    <scope>NUCLEOTIDE SEQUENCE [LARGE SCALE GENOMIC DNA]</scope>
    <source>
        <strain evidence="8">JCM 17810</strain>
    </source>
</reference>
<keyword evidence="5 6" id="KW-0472">Membrane</keyword>
<comment type="caution">
    <text evidence="7">The sequence shown here is derived from an EMBL/GenBank/DDBJ whole genome shotgun (WGS) entry which is preliminary data.</text>
</comment>
<keyword evidence="3 6" id="KW-0812">Transmembrane</keyword>
<dbReference type="InterPro" id="IPR050367">
    <property type="entry name" value="APC_superfamily"/>
</dbReference>
<protein>
    <submittedName>
        <fullName evidence="7">APC family permease</fullName>
    </submittedName>
</protein>
<comment type="subcellular location">
    <subcellularLocation>
        <location evidence="1">Cell membrane</location>
        <topology evidence="1">Multi-pass membrane protein</topology>
    </subcellularLocation>
</comment>
<dbReference type="Pfam" id="PF13520">
    <property type="entry name" value="AA_permease_2"/>
    <property type="match status" value="1"/>
</dbReference>
<gene>
    <name evidence="7" type="ORF">GCM10023169_35080</name>
</gene>
<keyword evidence="8" id="KW-1185">Reference proteome</keyword>